<reference evidence="2 3" key="1">
    <citation type="journal article" date="2024" name="G3 (Bethesda)">
        <title>Genome assembly of Hibiscus sabdariffa L. provides insights into metabolisms of medicinal natural products.</title>
        <authorList>
            <person name="Kim T."/>
        </authorList>
    </citation>
    <scope>NUCLEOTIDE SEQUENCE [LARGE SCALE GENOMIC DNA]</scope>
    <source>
        <strain evidence="2">TK-2024</strain>
        <tissue evidence="2">Old leaves</tissue>
    </source>
</reference>
<comment type="caution">
    <text evidence="2">The sequence shown here is derived from an EMBL/GenBank/DDBJ whole genome shotgun (WGS) entry which is preliminary data.</text>
</comment>
<sequence>MSRKQISSLTVPGFGKGLAKFGLIYVAGFVGRYGMGGAQISGRIYGSTTLNLKLFIVSLTLLLGPLS</sequence>
<proteinExistence type="predicted"/>
<accession>A0ABR2D0W2</accession>
<keyword evidence="1" id="KW-0472">Membrane</keyword>
<name>A0ABR2D0W2_9ROSI</name>
<feature type="transmembrane region" description="Helical" evidence="1">
    <location>
        <begin position="44"/>
        <end position="64"/>
    </location>
</feature>
<keyword evidence="3" id="KW-1185">Reference proteome</keyword>
<dbReference type="Proteomes" id="UP001472677">
    <property type="component" value="Unassembled WGS sequence"/>
</dbReference>
<evidence type="ECO:0000313" key="2">
    <source>
        <dbReference type="EMBL" id="KAK8526352.1"/>
    </source>
</evidence>
<keyword evidence="1" id="KW-1133">Transmembrane helix</keyword>
<dbReference type="EMBL" id="JBBPBM010000039">
    <property type="protein sequence ID" value="KAK8526352.1"/>
    <property type="molecule type" value="Genomic_DNA"/>
</dbReference>
<organism evidence="2 3">
    <name type="scientific">Hibiscus sabdariffa</name>
    <name type="common">roselle</name>
    <dbReference type="NCBI Taxonomy" id="183260"/>
    <lineage>
        <taxon>Eukaryota</taxon>
        <taxon>Viridiplantae</taxon>
        <taxon>Streptophyta</taxon>
        <taxon>Embryophyta</taxon>
        <taxon>Tracheophyta</taxon>
        <taxon>Spermatophyta</taxon>
        <taxon>Magnoliopsida</taxon>
        <taxon>eudicotyledons</taxon>
        <taxon>Gunneridae</taxon>
        <taxon>Pentapetalae</taxon>
        <taxon>rosids</taxon>
        <taxon>malvids</taxon>
        <taxon>Malvales</taxon>
        <taxon>Malvaceae</taxon>
        <taxon>Malvoideae</taxon>
        <taxon>Hibiscus</taxon>
    </lineage>
</organism>
<gene>
    <name evidence="2" type="ORF">V6N12_020825</name>
</gene>
<evidence type="ECO:0000313" key="3">
    <source>
        <dbReference type="Proteomes" id="UP001472677"/>
    </source>
</evidence>
<protein>
    <submittedName>
        <fullName evidence="2">Uncharacterized protein</fullName>
    </submittedName>
</protein>
<keyword evidence="1" id="KW-0812">Transmembrane</keyword>
<evidence type="ECO:0000256" key="1">
    <source>
        <dbReference type="SAM" id="Phobius"/>
    </source>
</evidence>